<evidence type="ECO:0000313" key="10">
    <source>
        <dbReference type="EMBL" id="MBE5035139.1"/>
    </source>
</evidence>
<sequence length="216" mass="23531">MSEIIRIAVDGPGGAGKSTIAKLVAKKLGIEYIDTGAMYRAIGYKTSVKGIDPANLPAMEDMLSDTTIDFVGGSIILDGENVDGAIRTPKMSMMASKVSQLAPVRAKLVASQRQMAAAKSVIMDGRDIGTNVMPDAEYKFFMTASAEERADRRYKELVQKGIDADYDEVLKDIEKRDYEDTHRELDPLKPAEDAIILDTTGIGIDEVVERILGEVK</sequence>
<keyword evidence="11" id="KW-1185">Reference proteome</keyword>
<dbReference type="HAMAP" id="MF_00238">
    <property type="entry name" value="Cytidyl_kinase_type1"/>
    <property type="match status" value="1"/>
</dbReference>
<dbReference type="InterPro" id="IPR027417">
    <property type="entry name" value="P-loop_NTPase"/>
</dbReference>
<dbReference type="Proteomes" id="UP001516588">
    <property type="component" value="Unassembled WGS sequence"/>
</dbReference>
<evidence type="ECO:0000256" key="7">
    <source>
        <dbReference type="ARBA" id="ARBA00048478"/>
    </source>
</evidence>
<evidence type="ECO:0000256" key="1">
    <source>
        <dbReference type="ARBA" id="ARBA00009427"/>
    </source>
</evidence>
<comment type="similarity">
    <text evidence="1 8">Belongs to the cytidylate kinase family. Type 1 subfamily.</text>
</comment>
<dbReference type="NCBIfam" id="TIGR00017">
    <property type="entry name" value="cmk"/>
    <property type="match status" value="1"/>
</dbReference>
<dbReference type="InterPro" id="IPR003136">
    <property type="entry name" value="Cytidylate_kin"/>
</dbReference>
<evidence type="ECO:0000256" key="6">
    <source>
        <dbReference type="ARBA" id="ARBA00047615"/>
    </source>
</evidence>
<dbReference type="SUPFAM" id="SSF52540">
    <property type="entry name" value="P-loop containing nucleoside triphosphate hydrolases"/>
    <property type="match status" value="1"/>
</dbReference>
<keyword evidence="2 8" id="KW-0808">Transferase</keyword>
<evidence type="ECO:0000256" key="8">
    <source>
        <dbReference type="HAMAP-Rule" id="MF_00238"/>
    </source>
</evidence>
<dbReference type="CDD" id="cd02020">
    <property type="entry name" value="CMPK"/>
    <property type="match status" value="1"/>
</dbReference>
<evidence type="ECO:0000256" key="4">
    <source>
        <dbReference type="ARBA" id="ARBA00022777"/>
    </source>
</evidence>
<comment type="catalytic activity">
    <reaction evidence="7 8">
        <text>CMP + ATP = CDP + ADP</text>
        <dbReference type="Rhea" id="RHEA:11600"/>
        <dbReference type="ChEBI" id="CHEBI:30616"/>
        <dbReference type="ChEBI" id="CHEBI:58069"/>
        <dbReference type="ChEBI" id="CHEBI:60377"/>
        <dbReference type="ChEBI" id="CHEBI:456216"/>
        <dbReference type="EC" id="2.7.4.25"/>
    </reaction>
</comment>
<comment type="catalytic activity">
    <reaction evidence="6 8">
        <text>dCMP + ATP = dCDP + ADP</text>
        <dbReference type="Rhea" id="RHEA:25094"/>
        <dbReference type="ChEBI" id="CHEBI:30616"/>
        <dbReference type="ChEBI" id="CHEBI:57566"/>
        <dbReference type="ChEBI" id="CHEBI:58593"/>
        <dbReference type="ChEBI" id="CHEBI:456216"/>
        <dbReference type="EC" id="2.7.4.25"/>
    </reaction>
</comment>
<dbReference type="EC" id="2.7.4.25" evidence="8"/>
<keyword evidence="4 8" id="KW-0418">Kinase</keyword>
<feature type="domain" description="Cytidylate kinase" evidence="9">
    <location>
        <begin position="7"/>
        <end position="215"/>
    </location>
</feature>
<dbReference type="Pfam" id="PF02224">
    <property type="entry name" value="Cytidylate_kin"/>
    <property type="match status" value="1"/>
</dbReference>
<comment type="subcellular location">
    <subcellularLocation>
        <location evidence="8">Cytoplasm</location>
    </subcellularLocation>
</comment>
<protein>
    <recommendedName>
        <fullName evidence="8">Cytidylate kinase</fullName>
        <shortName evidence="8">CK</shortName>
        <ecNumber evidence="8">2.7.4.25</ecNumber>
    </recommendedName>
    <alternativeName>
        <fullName evidence="8">Cytidine monophosphate kinase</fullName>
        <shortName evidence="8">CMP kinase</shortName>
    </alternativeName>
</protein>
<dbReference type="PANTHER" id="PTHR21299">
    <property type="entry name" value="CYTIDYLATE KINASE/PANTOATE-BETA-ALANINE LIGASE"/>
    <property type="match status" value="1"/>
</dbReference>
<keyword evidence="5 8" id="KW-0067">ATP-binding</keyword>
<evidence type="ECO:0000256" key="5">
    <source>
        <dbReference type="ARBA" id="ARBA00022840"/>
    </source>
</evidence>
<reference evidence="10 11" key="1">
    <citation type="submission" date="2020-10" db="EMBL/GenBank/DDBJ databases">
        <title>ChiBAC.</title>
        <authorList>
            <person name="Zenner C."/>
            <person name="Hitch T.C.A."/>
            <person name="Clavel T."/>
        </authorList>
    </citation>
    <scope>NUCLEOTIDE SEQUENCE [LARGE SCALE GENOMIC DNA]</scope>
    <source>
        <strain evidence="10 11">DSM 108706</strain>
    </source>
</reference>
<comment type="caution">
    <text evidence="10">The sequence shown here is derived from an EMBL/GenBank/DDBJ whole genome shotgun (WGS) entry which is preliminary data.</text>
</comment>
<dbReference type="GO" id="GO:0016301">
    <property type="term" value="F:kinase activity"/>
    <property type="evidence" value="ECO:0007669"/>
    <property type="project" value="UniProtKB-KW"/>
</dbReference>
<keyword evidence="3 8" id="KW-0547">Nucleotide-binding</keyword>
<evidence type="ECO:0000256" key="3">
    <source>
        <dbReference type="ARBA" id="ARBA00022741"/>
    </source>
</evidence>
<dbReference type="EMBL" id="JADCKA010000002">
    <property type="protein sequence ID" value="MBE5035139.1"/>
    <property type="molecule type" value="Genomic_DNA"/>
</dbReference>
<proteinExistence type="inferred from homology"/>
<evidence type="ECO:0000313" key="11">
    <source>
        <dbReference type="Proteomes" id="UP001516588"/>
    </source>
</evidence>
<dbReference type="RefSeq" id="WP_226384803.1">
    <property type="nucleotide sequence ID" value="NZ_JADCKA010000002.1"/>
</dbReference>
<gene>
    <name evidence="8" type="primary">cmk</name>
    <name evidence="10" type="ORF">INF20_02450</name>
</gene>
<accession>A0ABR9QW86</accession>
<evidence type="ECO:0000259" key="9">
    <source>
        <dbReference type="Pfam" id="PF02224"/>
    </source>
</evidence>
<dbReference type="InterPro" id="IPR011994">
    <property type="entry name" value="Cytidylate_kinase_dom"/>
</dbReference>
<keyword evidence="8" id="KW-0963">Cytoplasm</keyword>
<dbReference type="PANTHER" id="PTHR21299:SF2">
    <property type="entry name" value="CYTIDYLATE KINASE"/>
    <property type="match status" value="1"/>
</dbReference>
<evidence type="ECO:0000256" key="2">
    <source>
        <dbReference type="ARBA" id="ARBA00022679"/>
    </source>
</evidence>
<dbReference type="Gene3D" id="3.40.50.300">
    <property type="entry name" value="P-loop containing nucleotide triphosphate hydrolases"/>
    <property type="match status" value="1"/>
</dbReference>
<feature type="binding site" evidence="8">
    <location>
        <begin position="11"/>
        <end position="19"/>
    </location>
    <ligand>
        <name>ATP</name>
        <dbReference type="ChEBI" id="CHEBI:30616"/>
    </ligand>
</feature>
<name>A0ABR9QW86_9FIRM</name>
<organism evidence="10 11">
    <name type="scientific">Gallibacter intestinalis</name>
    <dbReference type="NCBI Taxonomy" id="2779356"/>
    <lineage>
        <taxon>Bacteria</taxon>
        <taxon>Bacillati</taxon>
        <taxon>Bacillota</taxon>
        <taxon>Clostridia</taxon>
        <taxon>Eubacteriales</taxon>
        <taxon>Eubacteriaceae</taxon>
        <taxon>Gallibacter</taxon>
    </lineage>
</organism>